<reference evidence="1" key="1">
    <citation type="submission" date="2008-06" db="EMBL/GenBank/DDBJ databases">
        <title>Complete sequence of Chlorobium phaeobacteroides BS1.</title>
        <authorList>
            <consortium name="US DOE Joint Genome Institute"/>
            <person name="Lucas S."/>
            <person name="Copeland A."/>
            <person name="Lapidus A."/>
            <person name="Glavina del Rio T."/>
            <person name="Dalin E."/>
            <person name="Tice H."/>
            <person name="Bruce D."/>
            <person name="Goodwin L."/>
            <person name="Pitluck S."/>
            <person name="Schmutz J."/>
            <person name="Larimer F."/>
            <person name="Land M."/>
            <person name="Hauser L."/>
            <person name="Kyrpides N."/>
            <person name="Ovchinnikova G."/>
            <person name="Li T."/>
            <person name="Liu Z."/>
            <person name="Zhao F."/>
            <person name="Overmann J."/>
            <person name="Bryant D.A."/>
            <person name="Richardson P."/>
        </authorList>
    </citation>
    <scope>NUCLEOTIDE SEQUENCE [LARGE SCALE GENOMIC DNA]</scope>
    <source>
        <strain evidence="1">BS1</strain>
    </source>
</reference>
<sequence>MLTFPQQTLFNIMKECYEWETMRSSSPEIFHDKSLKLMVGVVELTISPEDFVEFNAAIQQGASEALKIVELIGNPSRQEGKK</sequence>
<evidence type="ECO:0000313" key="1">
    <source>
        <dbReference type="EMBL" id="ACE03577.1"/>
    </source>
</evidence>
<gene>
    <name evidence="1" type="ordered locus">Cphamn1_0619</name>
</gene>
<protein>
    <submittedName>
        <fullName evidence="1">Uncharacterized protein</fullName>
    </submittedName>
</protein>
<proteinExistence type="predicted"/>
<name>B3EMU9_CHLPB</name>
<accession>B3EMU9</accession>
<dbReference type="KEGG" id="cpb:Cphamn1_0619"/>
<dbReference type="AlphaFoldDB" id="B3EMU9"/>
<organism evidence="1">
    <name type="scientific">Chlorobium phaeobacteroides (strain BS1)</name>
    <dbReference type="NCBI Taxonomy" id="331678"/>
    <lineage>
        <taxon>Bacteria</taxon>
        <taxon>Pseudomonadati</taxon>
        <taxon>Chlorobiota</taxon>
        <taxon>Chlorobiia</taxon>
        <taxon>Chlorobiales</taxon>
        <taxon>Chlorobiaceae</taxon>
        <taxon>Chlorobium/Pelodictyon group</taxon>
        <taxon>Chlorobium</taxon>
    </lineage>
</organism>
<dbReference type="EMBL" id="CP001101">
    <property type="protein sequence ID" value="ACE03577.1"/>
    <property type="molecule type" value="Genomic_DNA"/>
</dbReference>
<dbReference type="HOGENOM" id="CLU_2552134_0_0_10"/>